<comment type="caution">
    <text evidence="13">The sequence shown here is derived from an EMBL/GenBank/DDBJ whole genome shotgun (WGS) entry which is preliminary data.</text>
</comment>
<organism evidence="13 14">
    <name type="scientific">Alsobacter soli</name>
    <dbReference type="NCBI Taxonomy" id="2109933"/>
    <lineage>
        <taxon>Bacteria</taxon>
        <taxon>Pseudomonadati</taxon>
        <taxon>Pseudomonadota</taxon>
        <taxon>Alphaproteobacteria</taxon>
        <taxon>Hyphomicrobiales</taxon>
        <taxon>Alsobacteraceae</taxon>
        <taxon>Alsobacter</taxon>
    </lineage>
</organism>
<keyword evidence="5" id="KW-0864">Zinc transport</keyword>
<feature type="transmembrane region" description="Helical" evidence="10">
    <location>
        <begin position="184"/>
        <end position="204"/>
    </location>
</feature>
<evidence type="ECO:0000313" key="13">
    <source>
        <dbReference type="EMBL" id="PSC04211.1"/>
    </source>
</evidence>
<evidence type="ECO:0000256" key="5">
    <source>
        <dbReference type="ARBA" id="ARBA00022906"/>
    </source>
</evidence>
<dbReference type="EMBL" id="PVZS01000015">
    <property type="protein sequence ID" value="PSC04211.1"/>
    <property type="molecule type" value="Genomic_DNA"/>
</dbReference>
<feature type="transmembrane region" description="Helical" evidence="10">
    <location>
        <begin position="50"/>
        <end position="71"/>
    </location>
</feature>
<feature type="compositionally biased region" description="Basic and acidic residues" evidence="9">
    <location>
        <begin position="7"/>
        <end position="21"/>
    </location>
</feature>
<feature type="domain" description="Cation efflux protein transmembrane" evidence="11">
    <location>
        <begin position="53"/>
        <end position="237"/>
    </location>
</feature>
<feature type="domain" description="Cation efflux protein cytoplasmic" evidence="12">
    <location>
        <begin position="246"/>
        <end position="319"/>
    </location>
</feature>
<dbReference type="InterPro" id="IPR036837">
    <property type="entry name" value="Cation_efflux_CTD_sf"/>
</dbReference>
<dbReference type="NCBIfam" id="TIGR01297">
    <property type="entry name" value="CDF"/>
    <property type="match status" value="1"/>
</dbReference>
<dbReference type="Pfam" id="PF01545">
    <property type="entry name" value="Cation_efflux"/>
    <property type="match status" value="1"/>
</dbReference>
<evidence type="ECO:0000313" key="14">
    <source>
        <dbReference type="Proteomes" id="UP000239772"/>
    </source>
</evidence>
<dbReference type="Pfam" id="PF16916">
    <property type="entry name" value="ZT_dimer"/>
    <property type="match status" value="1"/>
</dbReference>
<proteinExistence type="inferred from homology"/>
<evidence type="ECO:0000259" key="12">
    <source>
        <dbReference type="Pfam" id="PF16916"/>
    </source>
</evidence>
<keyword evidence="14" id="KW-1185">Reference proteome</keyword>
<feature type="region of interest" description="Disordered" evidence="9">
    <location>
        <begin position="1"/>
        <end position="42"/>
    </location>
</feature>
<dbReference type="SUPFAM" id="SSF160240">
    <property type="entry name" value="Cation efflux protein cytoplasmic domain-like"/>
    <property type="match status" value="1"/>
</dbReference>
<feature type="transmembrane region" description="Helical" evidence="10">
    <location>
        <begin position="149"/>
        <end position="172"/>
    </location>
</feature>
<keyword evidence="6 10" id="KW-1133">Transmembrane helix</keyword>
<dbReference type="OrthoDB" id="9809646at2"/>
<dbReference type="InterPro" id="IPR002524">
    <property type="entry name" value="Cation_efflux"/>
</dbReference>
<keyword evidence="8 10" id="KW-0472">Membrane</keyword>
<evidence type="ECO:0000256" key="2">
    <source>
        <dbReference type="ARBA" id="ARBA00008873"/>
    </source>
</evidence>
<evidence type="ECO:0000256" key="6">
    <source>
        <dbReference type="ARBA" id="ARBA00022989"/>
    </source>
</evidence>
<dbReference type="SUPFAM" id="SSF161111">
    <property type="entry name" value="Cation efflux protein transmembrane domain-like"/>
    <property type="match status" value="1"/>
</dbReference>
<sequence length="334" mass="35297">MATRQPSPDHAHTDHDHDHDHGHSHHDHGLSPGHSHGHGHHHAPKDFGKAFAIGTALNAGFVVVEIGYGLASHSLALIADGLHNLSDVGGLLIAWWAMLLTRRKPTRSRTYGYRRASILAALGNAAFLLIAVGAIAYEALMRFWVPAPVATTTVMVVSAIGILVNGGTALLFMGGAHDINIRGAFLHMAADAGVSLGVVVSAFLVGVTGWLWIDPAVGLAISAVILFSSWDLGRQAVNMAMDAIPQGVDRGKVERYLGGLPGVSEVHDVHIWAMSTTENAMTAHLVRPGAGLDDGLLATAASQLRERFGIQHVTLQIESGDPAHPCPFAPEDVI</sequence>
<feature type="transmembrane region" description="Helical" evidence="10">
    <location>
        <begin position="77"/>
        <end position="97"/>
    </location>
</feature>
<keyword evidence="7" id="KW-0406">Ion transport</keyword>
<evidence type="ECO:0000256" key="8">
    <source>
        <dbReference type="ARBA" id="ARBA00023136"/>
    </source>
</evidence>
<gene>
    <name evidence="13" type="ORF">SLNSH_14535</name>
</gene>
<dbReference type="PANTHER" id="PTHR11562:SF17">
    <property type="entry name" value="RE54080P-RELATED"/>
    <property type="match status" value="1"/>
</dbReference>
<evidence type="ECO:0000256" key="4">
    <source>
        <dbReference type="ARBA" id="ARBA00022692"/>
    </source>
</evidence>
<keyword evidence="4 10" id="KW-0812">Transmembrane</keyword>
<dbReference type="RefSeq" id="WP_106337737.1">
    <property type="nucleotide sequence ID" value="NZ_PVZS01000015.1"/>
</dbReference>
<evidence type="ECO:0000256" key="7">
    <source>
        <dbReference type="ARBA" id="ARBA00023065"/>
    </source>
</evidence>
<dbReference type="InterPro" id="IPR058533">
    <property type="entry name" value="Cation_efflux_TM"/>
</dbReference>
<keyword evidence="5" id="KW-0862">Zinc</keyword>
<evidence type="ECO:0000256" key="10">
    <source>
        <dbReference type="SAM" id="Phobius"/>
    </source>
</evidence>
<dbReference type="AlphaFoldDB" id="A0A2T1HRC6"/>
<name>A0A2T1HRC6_9HYPH</name>
<keyword evidence="3" id="KW-0813">Transport</keyword>
<dbReference type="InterPro" id="IPR050681">
    <property type="entry name" value="CDF/SLC30A"/>
</dbReference>
<evidence type="ECO:0000256" key="9">
    <source>
        <dbReference type="SAM" id="MobiDB-lite"/>
    </source>
</evidence>
<evidence type="ECO:0000259" key="11">
    <source>
        <dbReference type="Pfam" id="PF01545"/>
    </source>
</evidence>
<feature type="transmembrane region" description="Helical" evidence="10">
    <location>
        <begin position="210"/>
        <end position="230"/>
    </location>
</feature>
<dbReference type="InterPro" id="IPR027470">
    <property type="entry name" value="Cation_efflux_CTD"/>
</dbReference>
<evidence type="ECO:0000256" key="1">
    <source>
        <dbReference type="ARBA" id="ARBA00004141"/>
    </source>
</evidence>
<dbReference type="GO" id="GO:0005385">
    <property type="term" value="F:zinc ion transmembrane transporter activity"/>
    <property type="evidence" value="ECO:0007669"/>
    <property type="project" value="TreeGrafter"/>
</dbReference>
<feature type="transmembrane region" description="Helical" evidence="10">
    <location>
        <begin position="118"/>
        <end position="137"/>
    </location>
</feature>
<dbReference type="InterPro" id="IPR027469">
    <property type="entry name" value="Cation_efflux_TMD_sf"/>
</dbReference>
<comment type="similarity">
    <text evidence="2">Belongs to the cation diffusion facilitator (CDF) transporter (TC 2.A.4) family. SLC30A subfamily.</text>
</comment>
<reference evidence="14" key="1">
    <citation type="submission" date="2018-03" db="EMBL/GenBank/DDBJ databases">
        <authorList>
            <person name="Sun L."/>
            <person name="Liu H."/>
            <person name="Chen W."/>
            <person name="Huang K."/>
            <person name="Liu W."/>
            <person name="Gao X."/>
        </authorList>
    </citation>
    <scope>NUCLEOTIDE SEQUENCE [LARGE SCALE GENOMIC DNA]</scope>
    <source>
        <strain evidence="14">SH9</strain>
    </source>
</reference>
<evidence type="ECO:0000256" key="3">
    <source>
        <dbReference type="ARBA" id="ARBA00022448"/>
    </source>
</evidence>
<dbReference type="PANTHER" id="PTHR11562">
    <property type="entry name" value="CATION EFFLUX PROTEIN/ ZINC TRANSPORTER"/>
    <property type="match status" value="1"/>
</dbReference>
<dbReference type="Gene3D" id="1.20.1510.10">
    <property type="entry name" value="Cation efflux protein transmembrane domain"/>
    <property type="match status" value="1"/>
</dbReference>
<accession>A0A2T1HRC6</accession>
<comment type="subcellular location">
    <subcellularLocation>
        <location evidence="1">Membrane</location>
        <topology evidence="1">Multi-pass membrane protein</topology>
    </subcellularLocation>
</comment>
<dbReference type="GO" id="GO:0005886">
    <property type="term" value="C:plasma membrane"/>
    <property type="evidence" value="ECO:0007669"/>
    <property type="project" value="TreeGrafter"/>
</dbReference>
<protein>
    <submittedName>
        <fullName evidence="13">Cation transporter</fullName>
    </submittedName>
</protein>
<dbReference type="Proteomes" id="UP000239772">
    <property type="component" value="Unassembled WGS sequence"/>
</dbReference>